<dbReference type="AlphaFoldDB" id="A0A2A6BQ30"/>
<dbReference type="Gene3D" id="2.10.25.10">
    <property type="entry name" value="Laminin"/>
    <property type="match status" value="1"/>
</dbReference>
<reference evidence="3" key="1">
    <citation type="journal article" date="2008" name="Nat. Genet.">
        <title>The Pristionchus pacificus genome provides a unique perspective on nematode lifestyle and parasitism.</title>
        <authorList>
            <person name="Dieterich C."/>
            <person name="Clifton S.W."/>
            <person name="Schuster L.N."/>
            <person name="Chinwalla A."/>
            <person name="Delehaunty K."/>
            <person name="Dinkelacker I."/>
            <person name="Fulton L."/>
            <person name="Fulton R."/>
            <person name="Godfrey J."/>
            <person name="Minx P."/>
            <person name="Mitreva M."/>
            <person name="Roeseler W."/>
            <person name="Tian H."/>
            <person name="Witte H."/>
            <person name="Yang S.P."/>
            <person name="Wilson R.K."/>
            <person name="Sommer R.J."/>
        </authorList>
    </citation>
    <scope>NUCLEOTIDE SEQUENCE [LARGE SCALE GENOMIC DNA]</scope>
    <source>
        <strain evidence="3">PS312</strain>
    </source>
</reference>
<evidence type="ECO:0000313" key="3">
    <source>
        <dbReference type="Proteomes" id="UP000005239"/>
    </source>
</evidence>
<evidence type="ECO:0000313" key="2">
    <source>
        <dbReference type="EnsemblMetazoa" id="PPA02475.1"/>
    </source>
</evidence>
<dbReference type="SUPFAM" id="SSF81321">
    <property type="entry name" value="Family A G protein-coupled receptor-like"/>
    <property type="match status" value="1"/>
</dbReference>
<dbReference type="InterPro" id="IPR000742">
    <property type="entry name" value="EGF"/>
</dbReference>
<keyword evidence="1" id="KW-1015">Disulfide bond</keyword>
<dbReference type="EnsemblMetazoa" id="PPA02475.1">
    <property type="protein sequence ID" value="PPA02475.1"/>
    <property type="gene ID" value="WBGene00092029"/>
</dbReference>
<dbReference type="Proteomes" id="UP000005239">
    <property type="component" value="Unassembled WGS sequence"/>
</dbReference>
<comment type="caution">
    <text evidence="1">Lacks conserved residue(s) required for the propagation of feature annotation.</text>
</comment>
<dbReference type="Pfam" id="PF06681">
    <property type="entry name" value="DUF1182"/>
    <property type="match status" value="1"/>
</dbReference>
<accession>A0A8R1U330</accession>
<dbReference type="PANTHER" id="PTHR38614:SF1">
    <property type="entry name" value="G_PROTEIN_RECEP_F1_2 DOMAIN-CONTAINING PROTEIN"/>
    <property type="match status" value="1"/>
</dbReference>
<dbReference type="CDD" id="cd00055">
    <property type="entry name" value="EGF_Lam"/>
    <property type="match status" value="1"/>
</dbReference>
<organism evidence="2 3">
    <name type="scientific">Pristionchus pacificus</name>
    <name type="common">Parasitic nematode worm</name>
    <dbReference type="NCBI Taxonomy" id="54126"/>
    <lineage>
        <taxon>Eukaryota</taxon>
        <taxon>Metazoa</taxon>
        <taxon>Ecdysozoa</taxon>
        <taxon>Nematoda</taxon>
        <taxon>Chromadorea</taxon>
        <taxon>Rhabditida</taxon>
        <taxon>Rhabditina</taxon>
        <taxon>Diplogasteromorpha</taxon>
        <taxon>Diplogasteroidea</taxon>
        <taxon>Neodiplogasteridae</taxon>
        <taxon>Pristionchus</taxon>
    </lineage>
</organism>
<dbReference type="InterPro" id="IPR010601">
    <property type="entry name" value="DUF1182"/>
</dbReference>
<dbReference type="PROSITE" id="PS50026">
    <property type="entry name" value="EGF_3"/>
    <property type="match status" value="1"/>
</dbReference>
<name>A0A2A6BQ30_PRIPA</name>
<gene>
    <name evidence="2" type="primary">WBGene00092029</name>
</gene>
<evidence type="ECO:0000256" key="1">
    <source>
        <dbReference type="PROSITE-ProRule" id="PRU00076"/>
    </source>
</evidence>
<feature type="disulfide bond" evidence="1">
    <location>
        <begin position="379"/>
        <end position="388"/>
    </location>
</feature>
<dbReference type="PANTHER" id="PTHR38614">
    <property type="entry name" value="PROTEIN CBG09954"/>
    <property type="match status" value="1"/>
</dbReference>
<proteinExistence type="predicted"/>
<keyword evidence="3" id="KW-1185">Reference proteome</keyword>
<reference evidence="2" key="2">
    <citation type="submission" date="2022-06" db="UniProtKB">
        <authorList>
            <consortium name="EnsemblMetazoa"/>
        </authorList>
    </citation>
    <scope>IDENTIFICATION</scope>
    <source>
        <strain evidence="2">PS312</strain>
    </source>
</reference>
<accession>A0A2A6BQ30</accession>
<dbReference type="PROSITE" id="PS00022">
    <property type="entry name" value="EGF_1"/>
    <property type="match status" value="1"/>
</dbReference>
<sequence>MSSTFPPPSIYDFHPFDPNYMPAAIRNLATMLPGLIAVVMLLSIIIRNKKMFYSYKSTVVFLTFGGFSLAIPIICFNIFMVIVIPMRPQFLISTIVCSTIKQFCAATMNSSFAVASSISLLRYLLVISGKEFGGGILIGVYFTLSAPLYIYFILSLCIGTASKNDECPYFIEIEWEFRPLLYFGYLALIVLLADLCNIRVLLYVLAHRKKLAQQGASGTVFSRKDRDQFNLSIGLLVQSITVTITFGSTILFMLLYSYGITIPNWLSTITNTLSSLSTLLNPLACAIFIRPFRTEMARSLQLHKVMKIESPQELISPDQTKFHTIPVRIGEVKKEVWSIIRFRMQEEHLGLSYISMMMAFEQRCTNGGKANLTKGFCDCPPFFTGSRCEMVNCANGGINLPDANGCDCGLRYDGEFCELDRLRDTSIQAGGVVILLIISLLIYLLYRNKLSVLTESCAEKGLDCIWMNEQENDGKRNDEHILNPSLDDLAEIIEEEMEMNLNVKKSELRLSPELLMIDDDKRDRESHSSLLRVD</sequence>
<dbReference type="OrthoDB" id="6068663at2759"/>
<protein>
    <submittedName>
        <fullName evidence="2">EGF-like domain-containing protein</fullName>
    </submittedName>
</protein>
<keyword evidence="1" id="KW-0245">EGF-like domain</keyword>
<dbReference type="InterPro" id="IPR002049">
    <property type="entry name" value="LE_dom"/>
</dbReference>
<dbReference type="Gene3D" id="1.20.1070.10">
    <property type="entry name" value="Rhodopsin 7-helix transmembrane proteins"/>
    <property type="match status" value="1"/>
</dbReference>